<dbReference type="CDD" id="cd01068">
    <property type="entry name" value="globin_sensor"/>
    <property type="match status" value="1"/>
</dbReference>
<dbReference type="Gene3D" id="1.10.490.10">
    <property type="entry name" value="Globins"/>
    <property type="match status" value="1"/>
</dbReference>
<protein>
    <submittedName>
        <fullName evidence="2">Protoglobin domain-containing protein</fullName>
    </submittedName>
</protein>
<comment type="caution">
    <text evidence="2">The sequence shown here is derived from an EMBL/GenBank/DDBJ whole genome shotgun (WGS) entry which is preliminary data.</text>
</comment>
<name>A0ABW0KGZ5_9BACL</name>
<proteinExistence type="predicted"/>
<dbReference type="Proteomes" id="UP001596044">
    <property type="component" value="Unassembled WGS sequence"/>
</dbReference>
<dbReference type="InterPro" id="IPR044398">
    <property type="entry name" value="Globin-sensor_dom"/>
</dbReference>
<dbReference type="RefSeq" id="WP_270877814.1">
    <property type="nucleotide sequence ID" value="NZ_JAQFVF010000009.1"/>
</dbReference>
<dbReference type="InterPro" id="IPR039379">
    <property type="entry name" value="Protoglobin_sensor_dom"/>
</dbReference>
<evidence type="ECO:0000313" key="3">
    <source>
        <dbReference type="Proteomes" id="UP001596044"/>
    </source>
</evidence>
<gene>
    <name evidence="2" type="ORF">ACFPOG_31490</name>
</gene>
<dbReference type="SUPFAM" id="SSF46458">
    <property type="entry name" value="Globin-like"/>
    <property type="match status" value="1"/>
</dbReference>
<evidence type="ECO:0000259" key="1">
    <source>
        <dbReference type="Pfam" id="PF11563"/>
    </source>
</evidence>
<keyword evidence="3" id="KW-1185">Reference proteome</keyword>
<dbReference type="InterPro" id="IPR012292">
    <property type="entry name" value="Globin/Proto"/>
</dbReference>
<accession>A0ABW0KGZ5</accession>
<feature type="domain" description="Globin-sensor" evidence="1">
    <location>
        <begin position="33"/>
        <end position="135"/>
    </location>
</feature>
<dbReference type="InterPro" id="IPR009050">
    <property type="entry name" value="Globin-like_sf"/>
</dbReference>
<sequence>MNRLLSSLFSRTNNTALSELNYDQAVSIDAAAHSQLSVQLKLINLTTEDLKIVKAVQPLIVTNIDMAVDAFYGTIIEIDELRRIITDHSTFERLKGTLRQHMIELFDGTIDMEFIRKRMRIAEVHQRIGLQPTAMKV</sequence>
<organism evidence="2 3">
    <name type="scientific">Paenibacillus aestuarii</name>
    <dbReference type="NCBI Taxonomy" id="516965"/>
    <lineage>
        <taxon>Bacteria</taxon>
        <taxon>Bacillati</taxon>
        <taxon>Bacillota</taxon>
        <taxon>Bacilli</taxon>
        <taxon>Bacillales</taxon>
        <taxon>Paenibacillaceae</taxon>
        <taxon>Paenibacillus</taxon>
    </lineage>
</organism>
<evidence type="ECO:0000313" key="2">
    <source>
        <dbReference type="EMBL" id="MFC5452733.1"/>
    </source>
</evidence>
<dbReference type="EMBL" id="JBHSMJ010000063">
    <property type="protein sequence ID" value="MFC5452733.1"/>
    <property type="molecule type" value="Genomic_DNA"/>
</dbReference>
<dbReference type="Pfam" id="PF11563">
    <property type="entry name" value="Protoglobin"/>
    <property type="match status" value="1"/>
</dbReference>
<reference evidence="3" key="1">
    <citation type="journal article" date="2019" name="Int. J. Syst. Evol. Microbiol.">
        <title>The Global Catalogue of Microorganisms (GCM) 10K type strain sequencing project: providing services to taxonomists for standard genome sequencing and annotation.</title>
        <authorList>
            <consortium name="The Broad Institute Genomics Platform"/>
            <consortium name="The Broad Institute Genome Sequencing Center for Infectious Disease"/>
            <person name="Wu L."/>
            <person name="Ma J."/>
        </authorList>
    </citation>
    <scope>NUCLEOTIDE SEQUENCE [LARGE SCALE GENOMIC DNA]</scope>
    <source>
        <strain evidence="3">KACC 11904</strain>
    </source>
</reference>